<feature type="region of interest" description="Disordered" evidence="1">
    <location>
        <begin position="148"/>
        <end position="227"/>
    </location>
</feature>
<sequence>YVRSLITDLDYYGTMLPRIPVPIQREFKVKLMQEEMNHARGRANEGSVHQLVPGAHIRALYGDEENPLAWYDAIVDEIVPPVNEWDKPKYTVTFPEYGNTETIGLGEIALNGAREEIADMAEVMRRERMASSHEGKQNHQAVKGLNASLASSASGNKRQRDYNDLSTRDQPETKYIHAAPTGDGTVTPVPGGTALAAPAKQQEVRQKSQAELAAAAEKKRKLANMYG</sequence>
<dbReference type="SUPFAM" id="SSF63748">
    <property type="entry name" value="Tudor/PWWP/MBT"/>
    <property type="match status" value="1"/>
</dbReference>
<keyword evidence="3" id="KW-1185">Reference proteome</keyword>
<feature type="compositionally biased region" description="Basic residues" evidence="1">
    <location>
        <begin position="218"/>
        <end position="227"/>
    </location>
</feature>
<dbReference type="Gene3D" id="2.30.30.140">
    <property type="match status" value="1"/>
</dbReference>
<evidence type="ECO:0000256" key="1">
    <source>
        <dbReference type="SAM" id="MobiDB-lite"/>
    </source>
</evidence>
<evidence type="ECO:0000313" key="3">
    <source>
        <dbReference type="Proteomes" id="UP001165060"/>
    </source>
</evidence>
<dbReference type="Proteomes" id="UP001165060">
    <property type="component" value="Unassembled WGS sequence"/>
</dbReference>
<reference evidence="2 3" key="1">
    <citation type="journal article" date="2023" name="Commun. Biol.">
        <title>Genome analysis of Parmales, the sister group of diatoms, reveals the evolutionary specialization of diatoms from phago-mixotrophs to photoautotrophs.</title>
        <authorList>
            <person name="Ban H."/>
            <person name="Sato S."/>
            <person name="Yoshikawa S."/>
            <person name="Yamada K."/>
            <person name="Nakamura Y."/>
            <person name="Ichinomiya M."/>
            <person name="Sato N."/>
            <person name="Blanc-Mathieu R."/>
            <person name="Endo H."/>
            <person name="Kuwata A."/>
            <person name="Ogata H."/>
        </authorList>
    </citation>
    <scope>NUCLEOTIDE SEQUENCE [LARGE SCALE GENOMIC DNA]</scope>
</reference>
<gene>
    <name evidence="2" type="ORF">TeGR_g10717</name>
</gene>
<comment type="caution">
    <text evidence="2">The sequence shown here is derived from an EMBL/GenBank/DDBJ whole genome shotgun (WGS) entry which is preliminary data.</text>
</comment>
<name>A0ABQ6MXT7_9STRA</name>
<evidence type="ECO:0000313" key="2">
    <source>
        <dbReference type="EMBL" id="GMI35096.1"/>
    </source>
</evidence>
<dbReference type="EMBL" id="BRYB01000672">
    <property type="protein sequence ID" value="GMI35096.1"/>
    <property type="molecule type" value="Genomic_DNA"/>
</dbReference>
<feature type="non-terminal residue" evidence="2">
    <location>
        <position position="1"/>
    </location>
</feature>
<proteinExistence type="predicted"/>
<organism evidence="2 3">
    <name type="scientific">Tetraparma gracilis</name>
    <dbReference type="NCBI Taxonomy" id="2962635"/>
    <lineage>
        <taxon>Eukaryota</taxon>
        <taxon>Sar</taxon>
        <taxon>Stramenopiles</taxon>
        <taxon>Ochrophyta</taxon>
        <taxon>Bolidophyceae</taxon>
        <taxon>Parmales</taxon>
        <taxon>Triparmaceae</taxon>
        <taxon>Tetraparma</taxon>
    </lineage>
</organism>
<feature type="compositionally biased region" description="Basic and acidic residues" evidence="1">
    <location>
        <begin position="158"/>
        <end position="175"/>
    </location>
</feature>
<feature type="compositionally biased region" description="Low complexity" evidence="1">
    <location>
        <begin position="180"/>
        <end position="193"/>
    </location>
</feature>
<protein>
    <submittedName>
        <fullName evidence="2">Uncharacterized protein</fullName>
    </submittedName>
</protein>
<accession>A0ABQ6MXT7</accession>